<keyword evidence="1" id="KW-0614">Plasmid</keyword>
<evidence type="ECO:0000313" key="1">
    <source>
        <dbReference type="EMBL" id="AYJ84652.1"/>
    </source>
</evidence>
<dbReference type="RefSeq" id="WP_121150425.1">
    <property type="nucleotide sequence ID" value="NZ_CP032827.1"/>
</dbReference>
<dbReference type="AlphaFoldDB" id="A0A494TAW4"/>
<organism evidence="1 2">
    <name type="scientific">Sphingomonas paeninsulae</name>
    <dbReference type="NCBI Taxonomy" id="2319844"/>
    <lineage>
        <taxon>Bacteria</taxon>
        <taxon>Pseudomonadati</taxon>
        <taxon>Pseudomonadota</taxon>
        <taxon>Alphaproteobacteria</taxon>
        <taxon>Sphingomonadales</taxon>
        <taxon>Sphingomonadaceae</taxon>
        <taxon>Sphingomonas</taxon>
    </lineage>
</organism>
<name>A0A494TAW4_SPHPE</name>
<geneLocation type="plasmid" evidence="1">
    <name>unnamed2</name>
</geneLocation>
<dbReference type="GeneID" id="39491073"/>
<dbReference type="EMBL" id="CP032827">
    <property type="protein sequence ID" value="AYJ84652.1"/>
    <property type="molecule type" value="Genomic_DNA"/>
</dbReference>
<keyword evidence="2" id="KW-1185">Reference proteome</keyword>
<sequence length="60" mass="6410">MMRFSATQKVIVISDLEIRVIAARADGLRYRVARIKSNNGGLPDCTAGDCDTVMSGAPTP</sequence>
<proteinExistence type="predicted"/>
<reference evidence="1 2" key="1">
    <citation type="submission" date="2018-09" db="EMBL/GenBank/DDBJ databases">
        <title>Sphingomonas peninsula sp. nov., isolated from fildes peninsula, Antarctic soil.</title>
        <authorList>
            <person name="Yingchao G."/>
        </authorList>
    </citation>
    <scope>NUCLEOTIDE SEQUENCE [LARGE SCALE GENOMIC DNA]</scope>
    <source>
        <strain evidence="1 2">YZ-8</strain>
        <plasmid evidence="1 2">unnamed2</plasmid>
    </source>
</reference>
<accession>A0A494TAW4</accession>
<dbReference type="KEGG" id="spha:D3Y57_00680"/>
<protein>
    <submittedName>
        <fullName evidence="1">Uncharacterized protein</fullName>
    </submittedName>
</protein>
<dbReference type="Proteomes" id="UP000276254">
    <property type="component" value="Plasmid unnamed2"/>
</dbReference>
<evidence type="ECO:0000313" key="2">
    <source>
        <dbReference type="Proteomes" id="UP000276254"/>
    </source>
</evidence>
<gene>
    <name evidence="1" type="ORF">D3Y57_00680</name>
</gene>